<evidence type="ECO:0000313" key="3">
    <source>
        <dbReference type="Proteomes" id="UP000591131"/>
    </source>
</evidence>
<feature type="signal peptide" evidence="1">
    <location>
        <begin position="1"/>
        <end position="17"/>
    </location>
</feature>
<dbReference type="Proteomes" id="UP000591131">
    <property type="component" value="Unassembled WGS sequence"/>
</dbReference>
<name>A0A7J6LFE2_PERCH</name>
<dbReference type="EMBL" id="JAAPAO010000514">
    <property type="protein sequence ID" value="KAF4657984.1"/>
    <property type="molecule type" value="Genomic_DNA"/>
</dbReference>
<gene>
    <name evidence="2" type="ORF">FOL47_008219</name>
</gene>
<dbReference type="OrthoDB" id="428397at2759"/>
<dbReference type="AlphaFoldDB" id="A0A7J6LFE2"/>
<proteinExistence type="predicted"/>
<keyword evidence="1" id="KW-0732">Signal</keyword>
<evidence type="ECO:0000256" key="1">
    <source>
        <dbReference type="SAM" id="SignalP"/>
    </source>
</evidence>
<accession>A0A7J6LFE2</accession>
<keyword evidence="3" id="KW-1185">Reference proteome</keyword>
<sequence length="194" mass="21678">MIHQLPSILIIIVEAAGHSWVFNLRGDIKDGLPRHGPNTHAHPDHYYARPICPAPLNLSQCENYPPPYKPLDASSQRPCRLAGSPGAPNTDFRAEVTRGGKLHISWMGNGHTNSVSDGTCVQIKIAPYKDDPSFDDFTTLEECHPYYNKSVTIDTTSATITIPRNLTVGIYTIFYMWKFTGIYFATCSDIVIRR</sequence>
<organism evidence="2 3">
    <name type="scientific">Perkinsus chesapeaki</name>
    <name type="common">Clam parasite</name>
    <name type="synonym">Perkinsus andrewsi</name>
    <dbReference type="NCBI Taxonomy" id="330153"/>
    <lineage>
        <taxon>Eukaryota</taxon>
        <taxon>Sar</taxon>
        <taxon>Alveolata</taxon>
        <taxon>Perkinsozoa</taxon>
        <taxon>Perkinsea</taxon>
        <taxon>Perkinsida</taxon>
        <taxon>Perkinsidae</taxon>
        <taxon>Perkinsus</taxon>
    </lineage>
</organism>
<protein>
    <submittedName>
        <fullName evidence="2">Uncharacterized protein</fullName>
    </submittedName>
</protein>
<evidence type="ECO:0000313" key="2">
    <source>
        <dbReference type="EMBL" id="KAF4657984.1"/>
    </source>
</evidence>
<reference evidence="2 3" key="1">
    <citation type="submission" date="2020-04" db="EMBL/GenBank/DDBJ databases">
        <title>Perkinsus chesapeaki whole genome sequence.</title>
        <authorList>
            <person name="Bogema D.R."/>
        </authorList>
    </citation>
    <scope>NUCLEOTIDE SEQUENCE [LARGE SCALE GENOMIC DNA]</scope>
    <source>
        <strain evidence="2">ATCC PRA-425</strain>
    </source>
</reference>
<comment type="caution">
    <text evidence="2">The sequence shown here is derived from an EMBL/GenBank/DDBJ whole genome shotgun (WGS) entry which is preliminary data.</text>
</comment>
<feature type="chain" id="PRO_5029891675" evidence="1">
    <location>
        <begin position="18"/>
        <end position="194"/>
    </location>
</feature>